<accession>A0A2U2XEG6</accession>
<reference evidence="1 2" key="1">
    <citation type="submission" date="2018-05" db="EMBL/GenBank/DDBJ databases">
        <title>Brumimicrobium oceani sp. nov., isolated from coastal sediment.</title>
        <authorList>
            <person name="Kou Y."/>
        </authorList>
    </citation>
    <scope>NUCLEOTIDE SEQUENCE [LARGE SCALE GENOMIC DNA]</scope>
    <source>
        <strain evidence="1 2">C305</strain>
    </source>
</reference>
<reference evidence="1 2" key="2">
    <citation type="submission" date="2018-05" db="EMBL/GenBank/DDBJ databases">
        <authorList>
            <person name="Lanie J.A."/>
            <person name="Ng W.-L."/>
            <person name="Kazmierczak K.M."/>
            <person name="Andrzejewski T.M."/>
            <person name="Davidsen T.M."/>
            <person name="Wayne K.J."/>
            <person name="Tettelin H."/>
            <person name="Glass J.I."/>
            <person name="Rusch D."/>
            <person name="Podicherti R."/>
            <person name="Tsui H.-C.T."/>
            <person name="Winkler M.E."/>
        </authorList>
    </citation>
    <scope>NUCLEOTIDE SEQUENCE [LARGE SCALE GENOMIC DNA]</scope>
    <source>
        <strain evidence="1 2">C305</strain>
    </source>
</reference>
<comment type="caution">
    <text evidence="1">The sequence shown here is derived from an EMBL/GenBank/DDBJ whole genome shotgun (WGS) entry which is preliminary data.</text>
</comment>
<organism evidence="1 2">
    <name type="scientific">Brumimicrobium oceani</name>
    <dbReference type="NCBI Taxonomy" id="2100725"/>
    <lineage>
        <taxon>Bacteria</taxon>
        <taxon>Pseudomonadati</taxon>
        <taxon>Bacteroidota</taxon>
        <taxon>Flavobacteriia</taxon>
        <taxon>Flavobacteriales</taxon>
        <taxon>Crocinitomicaceae</taxon>
        <taxon>Brumimicrobium</taxon>
    </lineage>
</organism>
<dbReference type="EMBL" id="QFRJ01000003">
    <property type="protein sequence ID" value="PWH86163.1"/>
    <property type="molecule type" value="Genomic_DNA"/>
</dbReference>
<evidence type="ECO:0000313" key="2">
    <source>
        <dbReference type="Proteomes" id="UP000245370"/>
    </source>
</evidence>
<name>A0A2U2XEG6_9FLAO</name>
<evidence type="ECO:0000313" key="1">
    <source>
        <dbReference type="EMBL" id="PWH86163.1"/>
    </source>
</evidence>
<evidence type="ECO:0008006" key="3">
    <source>
        <dbReference type="Google" id="ProtNLM"/>
    </source>
</evidence>
<keyword evidence="2" id="KW-1185">Reference proteome</keyword>
<proteinExistence type="predicted"/>
<gene>
    <name evidence="1" type="ORF">DIT68_06305</name>
</gene>
<dbReference type="Proteomes" id="UP000245370">
    <property type="component" value="Unassembled WGS sequence"/>
</dbReference>
<dbReference type="AlphaFoldDB" id="A0A2U2XEG6"/>
<protein>
    <recommendedName>
        <fullName evidence="3">DUF4340 domain-containing protein</fullName>
    </recommendedName>
</protein>
<sequence>MALNLKSNSKATDISLIAFAVEDTSTVNKIEIYDSYTDQNFSVSRNDEGIWVGENGECIQQNIIQMMLETMNKITLKGYVPQSAMANMKKRLMANHKTVKIYQNGKWAKTWYVGHSTQDHMGTHMLLETPDIKSDNPVIMGMKGFYGILEPRFFADARRFACIGLFSYKSSDLKQVEVINRVVPDKSYLIEINSPDDISVTTNGKPVQNINKDNLTFYLNGFENVNFNQPNFTLSPAQIDSIKASTPDYELNITAKQSSYNLDLYRRLDPEYDKKDTLAYDQDYLWGVKSDGDLVRVQYYSVGPLIQGKTVFVNEFITIE</sequence>